<dbReference type="Gene3D" id="4.10.60.10">
    <property type="entry name" value="Zinc finger, CCHC-type"/>
    <property type="match status" value="5"/>
</dbReference>
<feature type="domain" description="CCHC-type" evidence="7">
    <location>
        <begin position="152"/>
        <end position="167"/>
    </location>
</feature>
<dbReference type="SUPFAM" id="SSF57756">
    <property type="entry name" value="Retrovirus zinc finger-like domains"/>
    <property type="match status" value="4"/>
</dbReference>
<dbReference type="PROSITE" id="PS50158">
    <property type="entry name" value="ZF_CCHC"/>
    <property type="match status" value="7"/>
</dbReference>
<dbReference type="InterPro" id="IPR036875">
    <property type="entry name" value="Znf_CCHC_sf"/>
</dbReference>
<evidence type="ECO:0000313" key="8">
    <source>
        <dbReference type="EMBL" id="KAL2091550.1"/>
    </source>
</evidence>
<dbReference type="FunFam" id="4.10.60.10:FF:000038">
    <property type="entry name" value="CCHC-type zinc finger, nucleic acid-binding protein a"/>
    <property type="match status" value="1"/>
</dbReference>
<dbReference type="Proteomes" id="UP001591681">
    <property type="component" value="Unassembled WGS sequence"/>
</dbReference>
<reference evidence="8 9" key="1">
    <citation type="submission" date="2024-09" db="EMBL/GenBank/DDBJ databases">
        <title>A chromosome-level genome assembly of Gray's grenadier anchovy, Coilia grayii.</title>
        <authorList>
            <person name="Fu Z."/>
        </authorList>
    </citation>
    <scope>NUCLEOTIDE SEQUENCE [LARGE SCALE GENOMIC DNA]</scope>
    <source>
        <strain evidence="8">G4</strain>
        <tissue evidence="8">Muscle</tissue>
    </source>
</reference>
<feature type="domain" description="CCHC-type" evidence="7">
    <location>
        <begin position="236"/>
        <end position="249"/>
    </location>
</feature>
<evidence type="ECO:0000256" key="3">
    <source>
        <dbReference type="ARBA" id="ARBA00022771"/>
    </source>
</evidence>
<dbReference type="InterPro" id="IPR025836">
    <property type="entry name" value="Zn_knuckle_CX2CX4HX4C"/>
</dbReference>
<feature type="domain" description="CCHC-type" evidence="7">
    <location>
        <begin position="176"/>
        <end position="189"/>
    </location>
</feature>
<keyword evidence="3 5" id="KW-0863">Zinc-finger</keyword>
<comment type="caution">
    <text evidence="8">The sequence shown here is derived from an EMBL/GenBank/DDBJ whole genome shotgun (WGS) entry which is preliminary data.</text>
</comment>
<dbReference type="Pfam" id="PF14392">
    <property type="entry name" value="zf-CCHC_4"/>
    <property type="match status" value="1"/>
</dbReference>
<sequence length="255" mass="28342">MLHFIRSVCNYRFLKISSRVQTRAGRRRGLGQQRSVCKPRVAQRREEEPKINSNESRSGGSVQVPRPQAWVGGAENVPMERQEPSVGQLKLIEVMSSNECFGCGRTGHWIKNCPNAGRGRSKGRGRGKDLFCYRCGEPGHVARDCERTEDACYNCGRSGHISRDCKEPKKEREQCCYNCGKAGHMARDCDHANEQKCYSCGGFGHIQKGCEKVKCYRCGEIGHVAVQCSKASEVNCYNCGKAGHLAKECTIEATA</sequence>
<dbReference type="FunFam" id="4.10.60.10:FF:000002">
    <property type="entry name" value="cellular nucleic acid-binding protein-like isoform X1"/>
    <property type="match status" value="2"/>
</dbReference>
<name>A0ABD1JXF8_9TELE</name>
<organism evidence="8 9">
    <name type="scientific">Coilia grayii</name>
    <name type="common">Gray's grenadier anchovy</name>
    <dbReference type="NCBI Taxonomy" id="363190"/>
    <lineage>
        <taxon>Eukaryota</taxon>
        <taxon>Metazoa</taxon>
        <taxon>Chordata</taxon>
        <taxon>Craniata</taxon>
        <taxon>Vertebrata</taxon>
        <taxon>Euteleostomi</taxon>
        <taxon>Actinopterygii</taxon>
        <taxon>Neopterygii</taxon>
        <taxon>Teleostei</taxon>
        <taxon>Clupei</taxon>
        <taxon>Clupeiformes</taxon>
        <taxon>Clupeoidei</taxon>
        <taxon>Engraulidae</taxon>
        <taxon>Coilinae</taxon>
        <taxon>Coilia</taxon>
    </lineage>
</organism>
<keyword evidence="4" id="KW-0862">Zinc</keyword>
<accession>A0ABD1JXF8</accession>
<evidence type="ECO:0000256" key="4">
    <source>
        <dbReference type="ARBA" id="ARBA00022833"/>
    </source>
</evidence>
<dbReference type="InterPro" id="IPR001878">
    <property type="entry name" value="Znf_CCHC"/>
</dbReference>
<evidence type="ECO:0000256" key="2">
    <source>
        <dbReference type="ARBA" id="ARBA00022737"/>
    </source>
</evidence>
<evidence type="ECO:0000256" key="1">
    <source>
        <dbReference type="ARBA" id="ARBA00022723"/>
    </source>
</evidence>
<feature type="compositionally biased region" description="Polar residues" evidence="6">
    <location>
        <begin position="51"/>
        <end position="61"/>
    </location>
</feature>
<feature type="domain" description="CCHC-type" evidence="7">
    <location>
        <begin position="100"/>
        <end position="115"/>
    </location>
</feature>
<feature type="domain" description="CCHC-type" evidence="7">
    <location>
        <begin position="132"/>
        <end position="147"/>
    </location>
</feature>
<evidence type="ECO:0000259" key="7">
    <source>
        <dbReference type="PROSITE" id="PS50158"/>
    </source>
</evidence>
<dbReference type="GO" id="GO:0008270">
    <property type="term" value="F:zinc ion binding"/>
    <property type="evidence" value="ECO:0007669"/>
    <property type="project" value="UniProtKB-KW"/>
</dbReference>
<evidence type="ECO:0000256" key="6">
    <source>
        <dbReference type="SAM" id="MobiDB-lite"/>
    </source>
</evidence>
<gene>
    <name evidence="8" type="ORF">ACEWY4_013813</name>
</gene>
<dbReference type="FunFam" id="4.10.60.10:FF:000026">
    <property type="entry name" value="cellular nucleic acid-binding protein-like isoform X1"/>
    <property type="match status" value="1"/>
</dbReference>
<evidence type="ECO:0000313" key="9">
    <source>
        <dbReference type="Proteomes" id="UP001591681"/>
    </source>
</evidence>
<proteinExistence type="predicted"/>
<dbReference type="PANTHER" id="PTHR47103">
    <property type="entry name" value="DNA-BINDING PROTEIN"/>
    <property type="match status" value="1"/>
</dbReference>
<keyword evidence="1" id="KW-0479">Metal-binding</keyword>
<evidence type="ECO:0000256" key="5">
    <source>
        <dbReference type="PROSITE-ProRule" id="PRU00047"/>
    </source>
</evidence>
<dbReference type="EMBL" id="JBHFQA010000011">
    <property type="protein sequence ID" value="KAL2091550.1"/>
    <property type="molecule type" value="Genomic_DNA"/>
</dbReference>
<keyword evidence="2" id="KW-0677">Repeat</keyword>
<dbReference type="PANTHER" id="PTHR47103:SF8">
    <property type="entry name" value="DNA-BINDING PROTEIN"/>
    <property type="match status" value="1"/>
</dbReference>
<dbReference type="AlphaFoldDB" id="A0ABD1JXF8"/>
<feature type="domain" description="CCHC-type" evidence="7">
    <location>
        <begin position="196"/>
        <end position="212"/>
    </location>
</feature>
<dbReference type="SMART" id="SM00343">
    <property type="entry name" value="ZnF_C2HC"/>
    <property type="match status" value="7"/>
</dbReference>
<dbReference type="Pfam" id="PF00098">
    <property type="entry name" value="zf-CCHC"/>
    <property type="match status" value="6"/>
</dbReference>
<feature type="domain" description="CCHC-type" evidence="7">
    <location>
        <begin position="214"/>
        <end position="230"/>
    </location>
</feature>
<feature type="region of interest" description="Disordered" evidence="6">
    <location>
        <begin position="22"/>
        <end position="66"/>
    </location>
</feature>
<protein>
    <recommendedName>
        <fullName evidence="7">CCHC-type domain-containing protein</fullName>
    </recommendedName>
</protein>
<keyword evidence="9" id="KW-1185">Reference proteome</keyword>